<dbReference type="SMART" id="SM00185">
    <property type="entry name" value="ARM"/>
    <property type="match status" value="3"/>
</dbReference>
<feature type="region of interest" description="Disordered" evidence="8">
    <location>
        <begin position="732"/>
        <end position="756"/>
    </location>
</feature>
<dbReference type="PANTHER" id="PTHR43671">
    <property type="entry name" value="SERINE/THREONINE-PROTEIN KINASE NEK"/>
    <property type="match status" value="1"/>
</dbReference>
<dbReference type="GO" id="GO:1902749">
    <property type="term" value="P:regulation of cell cycle G2/M phase transition"/>
    <property type="evidence" value="ECO:0007669"/>
    <property type="project" value="TreeGrafter"/>
</dbReference>
<dbReference type="PANTHER" id="PTHR43671:SF92">
    <property type="entry name" value="SERINE_THREONINE-PROTEIN KINASE NEK10"/>
    <property type="match status" value="1"/>
</dbReference>
<evidence type="ECO:0000256" key="8">
    <source>
        <dbReference type="SAM" id="MobiDB-lite"/>
    </source>
</evidence>
<feature type="compositionally biased region" description="Polar residues" evidence="8">
    <location>
        <begin position="736"/>
        <end position="748"/>
    </location>
</feature>
<evidence type="ECO:0000313" key="10">
    <source>
        <dbReference type="EnsemblMetazoa" id="Aqu2.1.42126_001"/>
    </source>
</evidence>
<dbReference type="EnsemblMetazoa" id="Aqu2.1.42126_001">
    <property type="protein sequence ID" value="Aqu2.1.42126_001"/>
    <property type="gene ID" value="Aqu2.1.42126"/>
</dbReference>
<keyword evidence="11" id="KW-1185">Reference proteome</keyword>
<evidence type="ECO:0000313" key="11">
    <source>
        <dbReference type="Proteomes" id="UP000007879"/>
    </source>
</evidence>
<dbReference type="SUPFAM" id="SSF48371">
    <property type="entry name" value="ARM repeat"/>
    <property type="match status" value="1"/>
</dbReference>
<dbReference type="InterPro" id="IPR017441">
    <property type="entry name" value="Protein_kinase_ATP_BS"/>
</dbReference>
<dbReference type="PROSITE" id="PS50176">
    <property type="entry name" value="ARM_REPEAT"/>
    <property type="match status" value="1"/>
</dbReference>
<dbReference type="InterPro" id="IPR011009">
    <property type="entry name" value="Kinase-like_dom_sf"/>
</dbReference>
<dbReference type="InterPro" id="IPR011989">
    <property type="entry name" value="ARM-like"/>
</dbReference>
<dbReference type="InterPro" id="IPR016024">
    <property type="entry name" value="ARM-type_fold"/>
</dbReference>
<dbReference type="Gene3D" id="1.10.510.10">
    <property type="entry name" value="Transferase(Phosphotransferase) domain 1"/>
    <property type="match status" value="1"/>
</dbReference>
<evidence type="ECO:0000256" key="7">
    <source>
        <dbReference type="PROSITE-ProRule" id="PRU10141"/>
    </source>
</evidence>
<organism evidence="10">
    <name type="scientific">Amphimedon queenslandica</name>
    <name type="common">Sponge</name>
    <dbReference type="NCBI Taxonomy" id="400682"/>
    <lineage>
        <taxon>Eukaryota</taxon>
        <taxon>Metazoa</taxon>
        <taxon>Porifera</taxon>
        <taxon>Demospongiae</taxon>
        <taxon>Heteroscleromorpha</taxon>
        <taxon>Haplosclerida</taxon>
        <taxon>Niphatidae</taxon>
        <taxon>Amphimedon</taxon>
    </lineage>
</organism>
<reference evidence="10" key="2">
    <citation type="submission" date="2017-05" db="UniProtKB">
        <authorList>
            <consortium name="EnsemblMetazoa"/>
        </authorList>
    </citation>
    <scope>IDENTIFICATION</scope>
</reference>
<keyword evidence="3 7" id="KW-0547">Nucleotide-binding</keyword>
<evidence type="ECO:0000256" key="6">
    <source>
        <dbReference type="PROSITE-ProRule" id="PRU00259"/>
    </source>
</evidence>
<keyword evidence="5 7" id="KW-0067">ATP-binding</keyword>
<dbReference type="InterPro" id="IPR000719">
    <property type="entry name" value="Prot_kinase_dom"/>
</dbReference>
<dbReference type="AlphaFoldDB" id="A0A1X7VP18"/>
<feature type="region of interest" description="Disordered" evidence="8">
    <location>
        <begin position="768"/>
        <end position="803"/>
    </location>
</feature>
<dbReference type="InParanoid" id="A0A1X7VP18"/>
<sequence>MEALQDFTFKFKKERDFKTIKEADQFLLDIMSHLSSSSWAATSEGDKLILFSCLRLLMRDGVLLGKFISNSSSLVVLLQELQSATHSYLSSTDKDSSLIIELTNIVQKLSHTHSSHSALIDWESHKQLLFLLSAHSTHLLQSSINSLVNLGKKQQGRKAILDCYPIDSLLHILDTNGANNKEIQNPVSDLLLLLSQEGAMRQQAKEQDLLSTCLSLLQFTTLGSYVKGRLLEMLDWVIDDEELTDEFRELGGIPVILILISPQSLCLKESLDDARILKASLSLLTRLSLNDMNAKQIIESNGLYLISHYLVQIEGDHELKLYCLRAMRYLFSLERNRRFLKIFFPLPIFEKFISIGHYVHNLSAYSDLAQSLSELSDDEKLALTTNQKSLNHTNCPLRVIGEYEVLELLGTGAYGSVYKVRKGPPRGSNFYALKEIQMTHPSLAGCSSLEERNGSIGKIMSEVSMIHKKLRHPNIVQYFKCFEESHHLYIEMSLIEGTPLSEFISSMKEKKTFFSEKRIWTIFSQMIRALRYIHEDKGITHRDLKPANMILGEHDKLTITDFGLAKDQKDFSVMKSIVGTVVYWCPEIVESKEYDKKADIWAAGCVLYEMAALQPPFYATNLLSLAKKIAEGKFETAPLDKYSAQVSDVITKCLTIDPTLRPNSVQIGGMIAEHLMVQLDSALAQIENKPNKESLSSSRRSSDAIEISERNALMSRRKLSFSSTASDCEPLDVTGGSVQDVSSYNNNPPVKGNAWKRETSPLLTAATTPNKQDTLSSEPIVSRQRSFSLSPAPTVRRSRSTRSGSTVITVSPLSLREISDPVSDVLLMMCKVLYINQLSPIAKFEHSSSPPYIIVSRYTRGLLSSIASFNAKELKNELWRLATGINQEVSLLPSLPHLLEAALVQCPNAPSPATNNHKTTYSQLQIFIEEVLKKTNYYSN</sequence>
<reference evidence="11" key="1">
    <citation type="journal article" date="2010" name="Nature">
        <title>The Amphimedon queenslandica genome and the evolution of animal complexity.</title>
        <authorList>
            <person name="Srivastava M."/>
            <person name="Simakov O."/>
            <person name="Chapman J."/>
            <person name="Fahey B."/>
            <person name="Gauthier M.E."/>
            <person name="Mitros T."/>
            <person name="Richards G.S."/>
            <person name="Conaco C."/>
            <person name="Dacre M."/>
            <person name="Hellsten U."/>
            <person name="Larroux C."/>
            <person name="Putnam N.H."/>
            <person name="Stanke M."/>
            <person name="Adamska M."/>
            <person name="Darling A."/>
            <person name="Degnan S.M."/>
            <person name="Oakley T.H."/>
            <person name="Plachetzki D.C."/>
            <person name="Zhai Y."/>
            <person name="Adamski M."/>
            <person name="Calcino A."/>
            <person name="Cummins S.F."/>
            <person name="Goodstein D.M."/>
            <person name="Harris C."/>
            <person name="Jackson D.J."/>
            <person name="Leys S.P."/>
            <person name="Shu S."/>
            <person name="Woodcroft B.J."/>
            <person name="Vervoort M."/>
            <person name="Kosik K.S."/>
            <person name="Manning G."/>
            <person name="Degnan B.M."/>
            <person name="Rokhsar D.S."/>
        </authorList>
    </citation>
    <scope>NUCLEOTIDE SEQUENCE [LARGE SCALE GENOMIC DNA]</scope>
</reference>
<dbReference type="eggNOG" id="KOG0589">
    <property type="taxonomic scope" value="Eukaryota"/>
</dbReference>
<accession>A0A1X7VP18</accession>
<feature type="binding site" evidence="7">
    <location>
        <position position="434"/>
    </location>
    <ligand>
        <name>ATP</name>
        <dbReference type="ChEBI" id="CHEBI:30616"/>
    </ligand>
</feature>
<dbReference type="InterPro" id="IPR000225">
    <property type="entry name" value="Armadillo"/>
</dbReference>
<protein>
    <recommendedName>
        <fullName evidence="9">Protein kinase domain-containing protein</fullName>
    </recommendedName>
</protein>
<dbReference type="PROSITE" id="PS50011">
    <property type="entry name" value="PROTEIN_KINASE_DOM"/>
    <property type="match status" value="1"/>
</dbReference>
<dbReference type="SMART" id="SM00220">
    <property type="entry name" value="S_TKc"/>
    <property type="match status" value="1"/>
</dbReference>
<feature type="compositionally biased region" description="Polar residues" evidence="8">
    <location>
        <begin position="768"/>
        <end position="791"/>
    </location>
</feature>
<dbReference type="GO" id="GO:0005524">
    <property type="term" value="F:ATP binding"/>
    <property type="evidence" value="ECO:0007669"/>
    <property type="project" value="UniProtKB-UniRule"/>
</dbReference>
<keyword evidence="4" id="KW-0418">Kinase</keyword>
<dbReference type="STRING" id="400682.A0A1X7VP18"/>
<evidence type="ECO:0000256" key="1">
    <source>
        <dbReference type="ARBA" id="ARBA00010886"/>
    </source>
</evidence>
<dbReference type="OrthoDB" id="248923at2759"/>
<dbReference type="GO" id="GO:0004674">
    <property type="term" value="F:protein serine/threonine kinase activity"/>
    <property type="evidence" value="ECO:0007669"/>
    <property type="project" value="TreeGrafter"/>
</dbReference>
<feature type="repeat" description="ARM" evidence="6">
    <location>
        <begin position="251"/>
        <end position="302"/>
    </location>
</feature>
<dbReference type="SUPFAM" id="SSF56112">
    <property type="entry name" value="Protein kinase-like (PK-like)"/>
    <property type="match status" value="1"/>
</dbReference>
<comment type="similarity">
    <text evidence="1">Belongs to the protein kinase superfamily. NEK Ser/Thr protein kinase family. NIMA subfamily.</text>
</comment>
<evidence type="ECO:0000256" key="4">
    <source>
        <dbReference type="ARBA" id="ARBA00022777"/>
    </source>
</evidence>
<evidence type="ECO:0000256" key="2">
    <source>
        <dbReference type="ARBA" id="ARBA00022679"/>
    </source>
</evidence>
<dbReference type="InterPro" id="IPR050660">
    <property type="entry name" value="NEK_Ser/Thr_kinase"/>
</dbReference>
<dbReference type="Gene3D" id="1.25.10.10">
    <property type="entry name" value="Leucine-rich Repeat Variant"/>
    <property type="match status" value="1"/>
</dbReference>
<evidence type="ECO:0000259" key="9">
    <source>
        <dbReference type="PROSITE" id="PS50011"/>
    </source>
</evidence>
<dbReference type="InterPro" id="IPR008271">
    <property type="entry name" value="Ser/Thr_kinase_AS"/>
</dbReference>
<gene>
    <name evidence="10" type="primary">109585564</name>
</gene>
<keyword evidence="2" id="KW-0808">Transferase</keyword>
<evidence type="ECO:0000256" key="5">
    <source>
        <dbReference type="ARBA" id="ARBA00022840"/>
    </source>
</evidence>
<feature type="domain" description="Protein kinase" evidence="9">
    <location>
        <begin position="403"/>
        <end position="677"/>
    </location>
</feature>
<dbReference type="KEGG" id="aqu:109585564"/>
<proteinExistence type="inferred from homology"/>
<dbReference type="EnsemblMetazoa" id="XM_020001686.1">
    <property type="protein sequence ID" value="XP_019857245.1"/>
    <property type="gene ID" value="LOC109585564"/>
</dbReference>
<name>A0A1X7VP18_AMPQE</name>
<dbReference type="PROSITE" id="PS00107">
    <property type="entry name" value="PROTEIN_KINASE_ATP"/>
    <property type="match status" value="1"/>
</dbReference>
<dbReference type="PROSITE" id="PS00108">
    <property type="entry name" value="PROTEIN_KINASE_ST"/>
    <property type="match status" value="1"/>
</dbReference>
<dbReference type="Pfam" id="PF00069">
    <property type="entry name" value="Pkinase"/>
    <property type="match status" value="1"/>
</dbReference>
<evidence type="ECO:0000256" key="3">
    <source>
        <dbReference type="ARBA" id="ARBA00022741"/>
    </source>
</evidence>
<dbReference type="Proteomes" id="UP000007879">
    <property type="component" value="Unassembled WGS sequence"/>
</dbReference>